<dbReference type="EMBL" id="BAABJM010000001">
    <property type="protein sequence ID" value="GAA5048596.1"/>
    <property type="molecule type" value="Genomic_DNA"/>
</dbReference>
<dbReference type="NCBIfam" id="TIGR00097">
    <property type="entry name" value="HMP-P_kinase"/>
    <property type="match status" value="1"/>
</dbReference>
<dbReference type="Pfam" id="PF08543">
    <property type="entry name" value="Phos_pyr_kin"/>
    <property type="match status" value="1"/>
</dbReference>
<dbReference type="Gene3D" id="3.40.1190.20">
    <property type="match status" value="1"/>
</dbReference>
<dbReference type="GO" id="GO:0016301">
    <property type="term" value="F:kinase activity"/>
    <property type="evidence" value="ECO:0007669"/>
    <property type="project" value="UniProtKB-KW"/>
</dbReference>
<comment type="catalytic activity">
    <reaction evidence="1">
        <text>4-amino-5-hydroxymethyl-2-methylpyrimidine + ATP = 4-amino-2-methyl-5-(phosphooxymethyl)pyrimidine + ADP + H(+)</text>
        <dbReference type="Rhea" id="RHEA:23096"/>
        <dbReference type="ChEBI" id="CHEBI:15378"/>
        <dbReference type="ChEBI" id="CHEBI:16892"/>
        <dbReference type="ChEBI" id="CHEBI:30616"/>
        <dbReference type="ChEBI" id="CHEBI:58354"/>
        <dbReference type="ChEBI" id="CHEBI:456216"/>
        <dbReference type="EC" id="2.7.1.49"/>
    </reaction>
</comment>
<proteinExistence type="predicted"/>
<evidence type="ECO:0000313" key="7">
    <source>
        <dbReference type="EMBL" id="GAA5048596.1"/>
    </source>
</evidence>
<dbReference type="SUPFAM" id="SSF53613">
    <property type="entry name" value="Ribokinase-like"/>
    <property type="match status" value="1"/>
</dbReference>
<organism evidence="7 8">
    <name type="scientific">Nocardia callitridis</name>
    <dbReference type="NCBI Taxonomy" id="648753"/>
    <lineage>
        <taxon>Bacteria</taxon>
        <taxon>Bacillati</taxon>
        <taxon>Actinomycetota</taxon>
        <taxon>Actinomycetes</taxon>
        <taxon>Mycobacteriales</taxon>
        <taxon>Nocardiaceae</taxon>
        <taxon>Nocardia</taxon>
    </lineage>
</organism>
<evidence type="ECO:0000256" key="3">
    <source>
        <dbReference type="ARBA" id="ARBA00003848"/>
    </source>
</evidence>
<gene>
    <name evidence="7" type="primary">thiD</name>
    <name evidence="7" type="ORF">GCM10023318_16530</name>
</gene>
<dbReference type="PANTHER" id="PTHR20858">
    <property type="entry name" value="PHOSPHOMETHYLPYRIMIDINE KINASE"/>
    <property type="match status" value="1"/>
</dbReference>
<sequence length="285" mass="29405">MVVDVNLLPLPSNGQTPVRVLTIAGTDSGGGAGIQADTRTMAMCGVHACVAVAAVTVQNSVGVSGFHEIPPQVVADQVRCVVGDIGIGAVKTGMLASTAIIEAVADVCREVGIGKNGTIPLVVDPVAASMHGDPLLHTEALDALRHTLIPLATVVTPNLDEVRLLTGVDVEDDDAARHAARELHKLGAQWAIVKGGHLRSSQVSTDLLYDGTDFLEFTAPRIATGNDHGGGDTLAAAIACAIANGYPVPAAVEFAKDWTYHCLSAAYDLGAGHGPVSPLWRLHES</sequence>
<dbReference type="PANTHER" id="PTHR20858:SF17">
    <property type="entry name" value="HYDROXYMETHYLPYRIMIDINE_PHOSPHOMETHYLPYRIMIDINE KINASE THI20-RELATED"/>
    <property type="match status" value="1"/>
</dbReference>
<dbReference type="InterPro" id="IPR004399">
    <property type="entry name" value="HMP/HMP-P_kinase_dom"/>
</dbReference>
<keyword evidence="5" id="KW-0784">Thiamine biosynthesis</keyword>
<feature type="domain" description="Pyridoxamine kinase/Phosphomethylpyrimidine kinase" evidence="6">
    <location>
        <begin position="27"/>
        <end position="276"/>
    </location>
</feature>
<dbReference type="InterPro" id="IPR013749">
    <property type="entry name" value="PM/HMP-P_kinase-1"/>
</dbReference>
<evidence type="ECO:0000256" key="5">
    <source>
        <dbReference type="ARBA" id="ARBA00022977"/>
    </source>
</evidence>
<protein>
    <submittedName>
        <fullName evidence="7">Bifunctional hydroxymethylpyrimidine kinase/phosphomethylpyrimidine kinase</fullName>
    </submittedName>
</protein>
<reference evidence="8" key="1">
    <citation type="journal article" date="2019" name="Int. J. Syst. Evol. Microbiol.">
        <title>The Global Catalogue of Microorganisms (GCM) 10K type strain sequencing project: providing services to taxonomists for standard genome sequencing and annotation.</title>
        <authorList>
            <consortium name="The Broad Institute Genomics Platform"/>
            <consortium name="The Broad Institute Genome Sequencing Center for Infectious Disease"/>
            <person name="Wu L."/>
            <person name="Ma J."/>
        </authorList>
    </citation>
    <scope>NUCLEOTIDE SEQUENCE [LARGE SCALE GENOMIC DNA]</scope>
    <source>
        <strain evidence="8">JCM 18298</strain>
    </source>
</reference>
<evidence type="ECO:0000259" key="6">
    <source>
        <dbReference type="Pfam" id="PF08543"/>
    </source>
</evidence>
<evidence type="ECO:0000256" key="1">
    <source>
        <dbReference type="ARBA" id="ARBA00000151"/>
    </source>
</evidence>
<evidence type="ECO:0000256" key="2">
    <source>
        <dbReference type="ARBA" id="ARBA00000565"/>
    </source>
</evidence>
<comment type="pathway">
    <text evidence="4">Cofactor biosynthesis; thiamine diphosphate biosynthesis; 4-amino-2-methyl-5-diphosphomethylpyrimidine from 5-amino-1-(5-phospho-D-ribosyl)imidazole: step 3/3.</text>
</comment>
<evidence type="ECO:0000313" key="8">
    <source>
        <dbReference type="Proteomes" id="UP001500603"/>
    </source>
</evidence>
<dbReference type="CDD" id="cd01169">
    <property type="entry name" value="HMPP_kinase"/>
    <property type="match status" value="1"/>
</dbReference>
<comment type="function">
    <text evidence="3">Catalyzes the phosphorylation of hydroxymethylpyrimidine phosphate (HMP-P) to HMP-PP, and of HMP to HMP-P.</text>
</comment>
<comment type="catalytic activity">
    <reaction evidence="2">
        <text>4-amino-2-methyl-5-(phosphooxymethyl)pyrimidine + ATP = 4-amino-2-methyl-5-(diphosphooxymethyl)pyrimidine + ADP</text>
        <dbReference type="Rhea" id="RHEA:19893"/>
        <dbReference type="ChEBI" id="CHEBI:30616"/>
        <dbReference type="ChEBI" id="CHEBI:57841"/>
        <dbReference type="ChEBI" id="CHEBI:58354"/>
        <dbReference type="ChEBI" id="CHEBI:456216"/>
        <dbReference type="EC" id="2.7.4.7"/>
    </reaction>
</comment>
<keyword evidence="7" id="KW-0418">Kinase</keyword>
<comment type="caution">
    <text evidence="7">The sequence shown here is derived from an EMBL/GenBank/DDBJ whole genome shotgun (WGS) entry which is preliminary data.</text>
</comment>
<dbReference type="Proteomes" id="UP001500603">
    <property type="component" value="Unassembled WGS sequence"/>
</dbReference>
<keyword evidence="7" id="KW-0808">Transferase</keyword>
<evidence type="ECO:0000256" key="4">
    <source>
        <dbReference type="ARBA" id="ARBA00004769"/>
    </source>
</evidence>
<accession>A0ABP9K069</accession>
<dbReference type="InterPro" id="IPR029056">
    <property type="entry name" value="Ribokinase-like"/>
</dbReference>
<name>A0ABP9K069_9NOCA</name>
<keyword evidence="8" id="KW-1185">Reference proteome</keyword>